<evidence type="ECO:0000313" key="2">
    <source>
        <dbReference type="EMBL" id="KAJ7692756.1"/>
    </source>
</evidence>
<name>A0AAD7DJC5_MYCRO</name>
<dbReference type="Proteomes" id="UP001221757">
    <property type="component" value="Unassembled WGS sequence"/>
</dbReference>
<keyword evidence="3" id="KW-1185">Reference proteome</keyword>
<gene>
    <name evidence="2" type="ORF">B0H17DRAFT_1132988</name>
</gene>
<dbReference type="AlphaFoldDB" id="A0AAD7DJC5"/>
<feature type="region of interest" description="Disordered" evidence="1">
    <location>
        <begin position="39"/>
        <end position="173"/>
    </location>
</feature>
<evidence type="ECO:0000256" key="1">
    <source>
        <dbReference type="SAM" id="MobiDB-lite"/>
    </source>
</evidence>
<comment type="caution">
    <text evidence="2">The sequence shown here is derived from an EMBL/GenBank/DDBJ whole genome shotgun (WGS) entry which is preliminary data.</text>
</comment>
<dbReference type="EMBL" id="JARKIE010000050">
    <property type="protein sequence ID" value="KAJ7692756.1"/>
    <property type="molecule type" value="Genomic_DNA"/>
</dbReference>
<accession>A0AAD7DJC5</accession>
<sequence length="173" mass="18978">MCRLTSRNRSRVDFLPKLRNVTLINITIQLHRSVHCPYGTMKRRRPTSAGGGSSEISNFQTGDACPQRVDSEDLPAAGGNARRRAGTHCITPPHARKSAGPDRLADDSRERLMPAPGTREAEAFTSPSSPALAPGRGGKYPVSRVPYPYGQKTRARRDGGRRMSRRAQRSRSG</sequence>
<reference evidence="2" key="1">
    <citation type="submission" date="2023-03" db="EMBL/GenBank/DDBJ databases">
        <title>Massive genome expansion in bonnet fungi (Mycena s.s.) driven by repeated elements and novel gene families across ecological guilds.</title>
        <authorList>
            <consortium name="Lawrence Berkeley National Laboratory"/>
            <person name="Harder C.B."/>
            <person name="Miyauchi S."/>
            <person name="Viragh M."/>
            <person name="Kuo A."/>
            <person name="Thoen E."/>
            <person name="Andreopoulos B."/>
            <person name="Lu D."/>
            <person name="Skrede I."/>
            <person name="Drula E."/>
            <person name="Henrissat B."/>
            <person name="Morin E."/>
            <person name="Kohler A."/>
            <person name="Barry K."/>
            <person name="LaButti K."/>
            <person name="Morin E."/>
            <person name="Salamov A."/>
            <person name="Lipzen A."/>
            <person name="Mereny Z."/>
            <person name="Hegedus B."/>
            <person name="Baldrian P."/>
            <person name="Stursova M."/>
            <person name="Weitz H."/>
            <person name="Taylor A."/>
            <person name="Grigoriev I.V."/>
            <person name="Nagy L.G."/>
            <person name="Martin F."/>
            <person name="Kauserud H."/>
        </authorList>
    </citation>
    <scope>NUCLEOTIDE SEQUENCE</scope>
    <source>
        <strain evidence="2">CBHHK067</strain>
    </source>
</reference>
<organism evidence="2 3">
    <name type="scientific">Mycena rosella</name>
    <name type="common">Pink bonnet</name>
    <name type="synonym">Agaricus rosellus</name>
    <dbReference type="NCBI Taxonomy" id="1033263"/>
    <lineage>
        <taxon>Eukaryota</taxon>
        <taxon>Fungi</taxon>
        <taxon>Dikarya</taxon>
        <taxon>Basidiomycota</taxon>
        <taxon>Agaricomycotina</taxon>
        <taxon>Agaricomycetes</taxon>
        <taxon>Agaricomycetidae</taxon>
        <taxon>Agaricales</taxon>
        <taxon>Marasmiineae</taxon>
        <taxon>Mycenaceae</taxon>
        <taxon>Mycena</taxon>
    </lineage>
</organism>
<protein>
    <submittedName>
        <fullName evidence="2">Uncharacterized protein</fullName>
    </submittedName>
</protein>
<feature type="compositionally biased region" description="Basic and acidic residues" evidence="1">
    <location>
        <begin position="99"/>
        <end position="112"/>
    </location>
</feature>
<feature type="compositionally biased region" description="Basic residues" evidence="1">
    <location>
        <begin position="162"/>
        <end position="173"/>
    </location>
</feature>
<proteinExistence type="predicted"/>
<evidence type="ECO:0000313" key="3">
    <source>
        <dbReference type="Proteomes" id="UP001221757"/>
    </source>
</evidence>